<evidence type="ECO:0000259" key="6">
    <source>
        <dbReference type="Pfam" id="PF04830"/>
    </source>
</evidence>
<comment type="subcellular location">
    <subcellularLocation>
        <location evidence="1">Target cell</location>
        <location evidence="1">Target cell cytoplasm</location>
    </subcellularLocation>
</comment>
<evidence type="ECO:0000313" key="9">
    <source>
        <dbReference type="Proteomes" id="UP000319502"/>
    </source>
</evidence>
<dbReference type="Pfam" id="PF21726">
    <property type="entry name" value="DUF6862"/>
    <property type="match status" value="1"/>
</dbReference>
<evidence type="ECO:0000313" key="8">
    <source>
        <dbReference type="EMBL" id="TVO57245.1"/>
    </source>
</evidence>
<evidence type="ECO:0000256" key="2">
    <source>
        <dbReference type="ARBA" id="ARBA00022656"/>
    </source>
</evidence>
<evidence type="ECO:0000256" key="3">
    <source>
        <dbReference type="ARBA" id="ARBA00022913"/>
    </source>
</evidence>
<accession>A0A557QWF4</accession>
<dbReference type="CDD" id="cd20730">
    <property type="entry name" value="PoNe_FilH-like"/>
    <property type="match status" value="1"/>
</dbReference>
<dbReference type="Pfam" id="PF04829">
    <property type="entry name" value="PT-VENN"/>
    <property type="match status" value="1"/>
</dbReference>
<dbReference type="OrthoDB" id="5666689at2"/>
<proteinExistence type="predicted"/>
<keyword evidence="9" id="KW-1185">Reference proteome</keyword>
<protein>
    <submittedName>
        <fullName evidence="8">Uncharacterized protein</fullName>
    </submittedName>
</protein>
<evidence type="ECO:0000256" key="4">
    <source>
        <dbReference type="ARBA" id="ARBA00023026"/>
    </source>
</evidence>
<dbReference type="EMBL" id="VMNK01000007">
    <property type="protein sequence ID" value="TVO57245.1"/>
    <property type="molecule type" value="Genomic_DNA"/>
</dbReference>
<dbReference type="GO" id="GO:0090729">
    <property type="term" value="F:toxin activity"/>
    <property type="evidence" value="ECO:0007669"/>
    <property type="project" value="UniProtKB-KW"/>
</dbReference>
<feature type="domain" description="DUF637" evidence="6">
    <location>
        <begin position="314"/>
        <end position="398"/>
    </location>
</feature>
<dbReference type="RefSeq" id="WP_144309484.1">
    <property type="nucleotide sequence ID" value="NZ_VMNK01000007.1"/>
</dbReference>
<dbReference type="InterPro" id="IPR006915">
    <property type="entry name" value="DUF637_hemagglutn_put"/>
</dbReference>
<dbReference type="InterPro" id="IPR006914">
    <property type="entry name" value="VENN_dom"/>
</dbReference>
<evidence type="ECO:0000259" key="5">
    <source>
        <dbReference type="Pfam" id="PF04829"/>
    </source>
</evidence>
<dbReference type="InterPro" id="IPR049271">
    <property type="entry name" value="DUF6862"/>
</dbReference>
<feature type="domain" description="VENN motif-containing" evidence="5">
    <location>
        <begin position="424"/>
        <end position="461"/>
    </location>
</feature>
<dbReference type="Pfam" id="PF04830">
    <property type="entry name" value="DUF637"/>
    <property type="match status" value="1"/>
</dbReference>
<dbReference type="AlphaFoldDB" id="A0A557QWF4"/>
<gene>
    <name evidence="8" type="ORF">FHP91_10140</name>
</gene>
<keyword evidence="2" id="KW-0800">Toxin</keyword>
<organism evidence="8 9">
    <name type="scientific">Denitromonas halophila</name>
    <dbReference type="NCBI Taxonomy" id="1629404"/>
    <lineage>
        <taxon>Bacteria</taxon>
        <taxon>Pseudomonadati</taxon>
        <taxon>Pseudomonadota</taxon>
        <taxon>Betaproteobacteria</taxon>
        <taxon>Rhodocyclales</taxon>
        <taxon>Zoogloeaceae</taxon>
        <taxon>Denitromonas</taxon>
    </lineage>
</organism>
<dbReference type="Proteomes" id="UP000319502">
    <property type="component" value="Unassembled WGS sequence"/>
</dbReference>
<keyword evidence="3" id="KW-1266">Target cell cytoplasm</keyword>
<comment type="caution">
    <text evidence="8">The sequence shown here is derived from an EMBL/GenBank/DDBJ whole genome shotgun (WGS) entry which is preliminary data.</text>
</comment>
<name>A0A557QWF4_9RHOO</name>
<keyword evidence="4" id="KW-0843">Virulence</keyword>
<sequence>MAANGAAFALEHGIPVGGALTPAQQAQLGAPVLWYVNQGGSLTPTVYLPEPWQQQLINLPGGKLDGDVAIALTARHIDNTGFVLTDGQLSIDAEALENQKRNAYYYEKRDVKGGTLTLRGDTVQPGGFMQAAQWELNADKVYSRSGEFIITGADAAQTASRTAAFEAEIRAILGNNFTYETAQDNLKTEFKKDRRGWNLASWIKDTTVAQFAPTDRNIMKAIAAQPGQNYVDEQVQNSPALYAIGKTIVTMVASFFGGPYAGAGAAASWDQYYTYDATGDIHASRRIGAKSFAVSMVSQYVGGQIDGAVANGSISATTGSALTIASQAAIQNAVYGTSFKDALINAMINEGSAAGADYIGDNNFGPPGSVGHTLAHGVLGAMVESARGGDPLAGALGAMTAAQMSSSLGEALGVTKEDRTAQIVVQALTMLAGGLVAQAAGRDASAAVSAAQNEVINNYLDHLESTEYAALEEKCGRAGSGCTAQEQTRMRELSTLDKARDALLASACANPSSVACAGQLADLNAARMSFSGQDVAAGSRAASELAWIKQEQAKLEARVQSPGTYNVGTAVLEVAGGTIKGTLDLATLSAQAASGDTTAQAQLSQIAEAIGEFFASPVDTIEQHISTTLAEARALDDAGRTDEAQRLRATLFTEGALAVTGTGALVVKGSGKIIATAERVFSDQAERIATRALLESGGMIDAATGQSLLDLKQLSNPQKTAMGELFGEHTVRQIIPDGQKLARMPGPGETGIDDLYKVNRPDVDYVVIEYKFVGTDAKTGAQVLGKTLDGVQGSESWTLGAGRLQKAVGDESAIAVENAVKAGRYETWVVTTRPDGATVVEVLDALGKPKPVDMSKILTSGANLSGAQL</sequence>
<feature type="domain" description="DUF6862" evidence="7">
    <location>
        <begin position="466"/>
        <end position="527"/>
    </location>
</feature>
<reference evidence="8 9" key="1">
    <citation type="submission" date="2019-07" db="EMBL/GenBank/DDBJ databases">
        <title>The pathways for chlorine oxyanion respiration interact through the shared metabolite chlorate.</title>
        <authorList>
            <person name="Barnum T.P."/>
            <person name="Cheng Y."/>
            <person name="Hill K.A."/>
            <person name="Lucas L.N."/>
            <person name="Carlson H.K."/>
            <person name="Coates J.D."/>
        </authorList>
    </citation>
    <scope>NUCLEOTIDE SEQUENCE [LARGE SCALE GENOMIC DNA]</scope>
    <source>
        <strain evidence="8 9">SFB-3</strain>
    </source>
</reference>
<evidence type="ECO:0000259" key="7">
    <source>
        <dbReference type="Pfam" id="PF21726"/>
    </source>
</evidence>
<evidence type="ECO:0000256" key="1">
    <source>
        <dbReference type="ARBA" id="ARBA00004219"/>
    </source>
</evidence>